<feature type="transmembrane region" description="Helical" evidence="1">
    <location>
        <begin position="162"/>
        <end position="182"/>
    </location>
</feature>
<feature type="transmembrane region" description="Helical" evidence="1">
    <location>
        <begin position="136"/>
        <end position="156"/>
    </location>
</feature>
<feature type="transmembrane region" description="Helical" evidence="1">
    <location>
        <begin position="194"/>
        <end position="216"/>
    </location>
</feature>
<keyword evidence="3" id="KW-1185">Reference proteome</keyword>
<sequence length="222" mass="26109">MDYITRDIISQDWITFLLVGCVVLYTITKYFYPLRFQEFILLPITNKYFLVQGKNNEIQHPFNIILFIAQIISVSLFIYLLISTTNPDLISANKWIFIQICTAYAGFVLVKYYLEKIISTVFSLESYINQYLYEKITYRNLLAMAIFLGNLVFFYILQPSLLVLLVFFGILILLNAVSMFYSYKTNGKLIFRNFFYFILYLCALEISPYFILYKVFIDGGGL</sequence>
<dbReference type="EMBL" id="CP027062">
    <property type="protein sequence ID" value="AVI50882.1"/>
    <property type="molecule type" value="Genomic_DNA"/>
</dbReference>
<dbReference type="InterPro" id="IPR025367">
    <property type="entry name" value="DUF4271"/>
</dbReference>
<evidence type="ECO:0000313" key="2">
    <source>
        <dbReference type="EMBL" id="AVI50882.1"/>
    </source>
</evidence>
<dbReference type="Pfam" id="PF14093">
    <property type="entry name" value="DUF4271"/>
    <property type="match status" value="1"/>
</dbReference>
<organism evidence="2 3">
    <name type="scientific">Pukyongia salina</name>
    <dbReference type="NCBI Taxonomy" id="2094025"/>
    <lineage>
        <taxon>Bacteria</taxon>
        <taxon>Pseudomonadati</taxon>
        <taxon>Bacteroidota</taxon>
        <taxon>Flavobacteriia</taxon>
        <taxon>Flavobacteriales</taxon>
        <taxon>Flavobacteriaceae</taxon>
        <taxon>Pukyongia</taxon>
    </lineage>
</organism>
<reference evidence="2 3" key="1">
    <citation type="submission" date="2018-02" db="EMBL/GenBank/DDBJ databases">
        <title>Genomic analysis of the strain RR4-38 isolated from a seawater recirculating aquaculture system.</title>
        <authorList>
            <person name="Kim Y.-S."/>
            <person name="Jang Y.H."/>
            <person name="Kim K.-H."/>
        </authorList>
    </citation>
    <scope>NUCLEOTIDE SEQUENCE [LARGE SCALE GENOMIC DNA]</scope>
    <source>
        <strain evidence="2 3">RR4-38</strain>
    </source>
</reference>
<evidence type="ECO:0000256" key="1">
    <source>
        <dbReference type="SAM" id="Phobius"/>
    </source>
</evidence>
<dbReference type="RefSeq" id="WP_105216046.1">
    <property type="nucleotide sequence ID" value="NZ_CP027062.1"/>
</dbReference>
<feature type="transmembrane region" description="Helical" evidence="1">
    <location>
        <begin position="62"/>
        <end position="82"/>
    </location>
</feature>
<feature type="transmembrane region" description="Helical" evidence="1">
    <location>
        <begin position="13"/>
        <end position="32"/>
    </location>
</feature>
<keyword evidence="1" id="KW-1133">Transmembrane helix</keyword>
<dbReference type="KEGG" id="aue:C5O00_06720"/>
<dbReference type="OrthoDB" id="1438590at2"/>
<dbReference type="Proteomes" id="UP000238442">
    <property type="component" value="Chromosome"/>
</dbReference>
<evidence type="ECO:0000313" key="3">
    <source>
        <dbReference type="Proteomes" id="UP000238442"/>
    </source>
</evidence>
<accession>A0A2S0HW48</accession>
<gene>
    <name evidence="2" type="ORF">C5O00_06720</name>
</gene>
<keyword evidence="1" id="KW-0812">Transmembrane</keyword>
<feature type="transmembrane region" description="Helical" evidence="1">
    <location>
        <begin position="94"/>
        <end position="114"/>
    </location>
</feature>
<keyword evidence="1" id="KW-0472">Membrane</keyword>
<protein>
    <submittedName>
        <fullName evidence="2">DUF4271 domain-containing protein</fullName>
    </submittedName>
</protein>
<dbReference type="AlphaFoldDB" id="A0A2S0HW48"/>
<proteinExistence type="predicted"/>
<name>A0A2S0HW48_9FLAO</name>